<dbReference type="GO" id="GO:0006950">
    <property type="term" value="P:response to stress"/>
    <property type="evidence" value="ECO:0007669"/>
    <property type="project" value="UniProtKB-ARBA"/>
</dbReference>
<feature type="signal peptide" evidence="2">
    <location>
        <begin position="1"/>
        <end position="43"/>
    </location>
</feature>
<feature type="chain" id="PRO_5022907856" evidence="2">
    <location>
        <begin position="44"/>
        <end position="651"/>
    </location>
</feature>
<dbReference type="InterPro" id="IPR036249">
    <property type="entry name" value="Thioredoxin-like_sf"/>
</dbReference>
<dbReference type="Gene3D" id="3.40.30.10">
    <property type="entry name" value="Glutaredoxin"/>
    <property type="match status" value="1"/>
</dbReference>
<reference evidence="4 5" key="1">
    <citation type="submission" date="2019-02" db="EMBL/GenBank/DDBJ databases">
        <title>Deep-cultivation of Planctomycetes and their phenomic and genomic characterization uncovers novel biology.</title>
        <authorList>
            <person name="Wiegand S."/>
            <person name="Jogler M."/>
            <person name="Boedeker C."/>
            <person name="Pinto D."/>
            <person name="Vollmers J."/>
            <person name="Rivas-Marin E."/>
            <person name="Kohn T."/>
            <person name="Peeters S.H."/>
            <person name="Heuer A."/>
            <person name="Rast P."/>
            <person name="Oberbeckmann S."/>
            <person name="Bunk B."/>
            <person name="Jeske O."/>
            <person name="Meyerdierks A."/>
            <person name="Storesund J.E."/>
            <person name="Kallscheuer N."/>
            <person name="Luecker S."/>
            <person name="Lage O.M."/>
            <person name="Pohl T."/>
            <person name="Merkel B.J."/>
            <person name="Hornburger P."/>
            <person name="Mueller R.-W."/>
            <person name="Bruemmer F."/>
            <person name="Labrenz M."/>
            <person name="Spormann A.M."/>
            <person name="Op Den Camp H."/>
            <person name="Overmann J."/>
            <person name="Amann R."/>
            <person name="Jetten M.S.M."/>
            <person name="Mascher T."/>
            <person name="Medema M.H."/>
            <person name="Devos D.P."/>
            <person name="Kaster A.-K."/>
            <person name="Ovreas L."/>
            <person name="Rohde M."/>
            <person name="Galperin M.Y."/>
            <person name="Jogler C."/>
        </authorList>
    </citation>
    <scope>NUCLEOTIDE SEQUENCE [LARGE SCALE GENOMIC DNA]</scope>
    <source>
        <strain evidence="4 5">Pla22</strain>
    </source>
</reference>
<dbReference type="Gene3D" id="1.25.40.10">
    <property type="entry name" value="Tetratricopeptide repeat domain"/>
    <property type="match status" value="1"/>
</dbReference>
<dbReference type="PROSITE" id="PS00194">
    <property type="entry name" value="THIOREDOXIN_1"/>
    <property type="match status" value="1"/>
</dbReference>
<dbReference type="RefSeq" id="WP_146514374.1">
    <property type="nucleotide sequence ID" value="NZ_SJPI01000001.1"/>
</dbReference>
<evidence type="ECO:0000256" key="1">
    <source>
        <dbReference type="ARBA" id="ARBA00023284"/>
    </source>
</evidence>
<dbReference type="InterPro" id="IPR017937">
    <property type="entry name" value="Thioredoxin_CS"/>
</dbReference>
<dbReference type="AlphaFoldDB" id="A0A5C5WUM8"/>
<dbReference type="GO" id="GO:0016491">
    <property type="term" value="F:oxidoreductase activity"/>
    <property type="evidence" value="ECO:0007669"/>
    <property type="project" value="InterPro"/>
</dbReference>
<keyword evidence="5" id="KW-1185">Reference proteome</keyword>
<name>A0A5C5WUM8_9BACT</name>
<proteinExistence type="predicted"/>
<comment type="caution">
    <text evidence="4">The sequence shown here is derived from an EMBL/GenBank/DDBJ whole genome shotgun (WGS) entry which is preliminary data.</text>
</comment>
<keyword evidence="1" id="KW-0676">Redox-active center</keyword>
<dbReference type="Pfam" id="PF00578">
    <property type="entry name" value="AhpC-TSA"/>
    <property type="match status" value="1"/>
</dbReference>
<organism evidence="4 5">
    <name type="scientific">Rubripirellula amarantea</name>
    <dbReference type="NCBI Taxonomy" id="2527999"/>
    <lineage>
        <taxon>Bacteria</taxon>
        <taxon>Pseudomonadati</taxon>
        <taxon>Planctomycetota</taxon>
        <taxon>Planctomycetia</taxon>
        <taxon>Pirellulales</taxon>
        <taxon>Pirellulaceae</taxon>
        <taxon>Rubripirellula</taxon>
    </lineage>
</organism>
<dbReference type="CDD" id="cd02966">
    <property type="entry name" value="TlpA_like_family"/>
    <property type="match status" value="1"/>
</dbReference>
<dbReference type="PANTHER" id="PTHR42852:SF17">
    <property type="entry name" value="THIOREDOXIN-LIKE PROTEIN HI_1115"/>
    <property type="match status" value="1"/>
</dbReference>
<dbReference type="InterPro" id="IPR013766">
    <property type="entry name" value="Thioredoxin_domain"/>
</dbReference>
<sequence precursor="true">MTDHLNSQYDDTSLAPASRRGRFSRSLLTAIAVATLTYSTAHAATPSAETALKLEPVQADVDYEKVSSADAKRCVVQNIDEKNTSGWVVVGPDGSMLRRFADTNGDSKIDLWSYYKYGVEVYRDIDEDYDNKADQYRWLGTGGSRWGLDDDEDGRIDRWKQISAEEVSAELVASLRDSAPARFAAILIDESEIKSLGLGRTKTGQLTAKSGRAAKDFRELAKRQKAVGPNAKWVQFAASKPGVVPAGTDGSTKDVLVYENSVAMYEQDEKSGQLMVGTLIQVGDAWRLVELPSLSADGEAIAQTTGNFFTPGAVRPGNAGDSAMGEQTQRLVSQLEAIDQKFSTTDQKDDIEKLHAQRSDVIEALIAAAPDETERDTWVRQLVDTLSVAVQSGQYPDGVGRLRGIARKQAGDSEMLQAYADYEAINAEYVVRQTPEADFAKVQEWYLDALNGFVDRYPRTPEAARAWLQMALSKEFEDKESEALNYYKKVAANFRGTDAGEKALGAVRRLESVGQRIELEGDTMDGKTFKLSALRGKPVVIHYWATWCEPCKQDMKLLRRLQASYKRAGLQIVGVNVDGTRETASEFLKESSLPWVQLFEPGGLEDSGLAKSLGVQTLPTTLLIDAAGKVVRHNVRADELPNEIDEMLKKK</sequence>
<dbReference type="OrthoDB" id="252709at2"/>
<feature type="domain" description="Thioredoxin" evidence="3">
    <location>
        <begin position="508"/>
        <end position="651"/>
    </location>
</feature>
<evidence type="ECO:0000256" key="2">
    <source>
        <dbReference type="SAM" id="SignalP"/>
    </source>
</evidence>
<dbReference type="Proteomes" id="UP000316598">
    <property type="component" value="Unassembled WGS sequence"/>
</dbReference>
<dbReference type="PROSITE" id="PS51352">
    <property type="entry name" value="THIOREDOXIN_2"/>
    <property type="match status" value="1"/>
</dbReference>
<gene>
    <name evidence="4" type="primary">resA_1</name>
    <name evidence="4" type="ORF">Pla22_19500</name>
</gene>
<evidence type="ECO:0000313" key="5">
    <source>
        <dbReference type="Proteomes" id="UP000316598"/>
    </source>
</evidence>
<dbReference type="GO" id="GO:0016209">
    <property type="term" value="F:antioxidant activity"/>
    <property type="evidence" value="ECO:0007669"/>
    <property type="project" value="InterPro"/>
</dbReference>
<evidence type="ECO:0000259" key="3">
    <source>
        <dbReference type="PROSITE" id="PS51352"/>
    </source>
</evidence>
<dbReference type="SUPFAM" id="SSF52833">
    <property type="entry name" value="Thioredoxin-like"/>
    <property type="match status" value="1"/>
</dbReference>
<keyword evidence="2" id="KW-0732">Signal</keyword>
<dbReference type="InterPro" id="IPR000866">
    <property type="entry name" value="AhpC/TSA"/>
</dbReference>
<dbReference type="InterPro" id="IPR050553">
    <property type="entry name" value="Thioredoxin_ResA/DsbE_sf"/>
</dbReference>
<dbReference type="PANTHER" id="PTHR42852">
    <property type="entry name" value="THIOL:DISULFIDE INTERCHANGE PROTEIN DSBE"/>
    <property type="match status" value="1"/>
</dbReference>
<dbReference type="EMBL" id="SJPI01000001">
    <property type="protein sequence ID" value="TWT54308.1"/>
    <property type="molecule type" value="Genomic_DNA"/>
</dbReference>
<evidence type="ECO:0000313" key="4">
    <source>
        <dbReference type="EMBL" id="TWT54308.1"/>
    </source>
</evidence>
<protein>
    <submittedName>
        <fullName evidence="4">Thiol-disulfide oxidoreductase ResA</fullName>
    </submittedName>
</protein>
<accession>A0A5C5WUM8</accession>
<dbReference type="InterPro" id="IPR011990">
    <property type="entry name" value="TPR-like_helical_dom_sf"/>
</dbReference>